<proteinExistence type="predicted"/>
<dbReference type="EMBL" id="JAQMWT010000103">
    <property type="protein sequence ID" value="KAJ8610468.1"/>
    <property type="molecule type" value="Genomic_DNA"/>
</dbReference>
<accession>A0AAD7XQ78</accession>
<keyword evidence="3" id="KW-1185">Reference proteome</keyword>
<name>A0AAD7XQ78_9STRA</name>
<feature type="region of interest" description="Disordered" evidence="1">
    <location>
        <begin position="387"/>
        <end position="406"/>
    </location>
</feature>
<organism evidence="2 3">
    <name type="scientific">Chrysophaeum taylorii</name>
    <dbReference type="NCBI Taxonomy" id="2483200"/>
    <lineage>
        <taxon>Eukaryota</taxon>
        <taxon>Sar</taxon>
        <taxon>Stramenopiles</taxon>
        <taxon>Ochrophyta</taxon>
        <taxon>Pelagophyceae</taxon>
        <taxon>Pelagomonadales</taxon>
        <taxon>Pelagomonadaceae</taxon>
        <taxon>Chrysophaeum</taxon>
    </lineage>
</organism>
<evidence type="ECO:0000313" key="3">
    <source>
        <dbReference type="Proteomes" id="UP001230188"/>
    </source>
</evidence>
<dbReference type="Proteomes" id="UP001230188">
    <property type="component" value="Unassembled WGS sequence"/>
</dbReference>
<sequence>MFEALCDQDCLTNEGLPRGRNFLFGGRSSLCEPRVWDICESEVENDFDIEEAGMTRNNLGGNGPRNNDEEVIQFEGIVPDSPNSENPVDLVVSVTEGAESYQVANASYNGRWHDFMKVNVRDNTRAFLDFSFFDSVTGDAVELEKFVFTVYDIDQQTDPLVQRESFCIDDDEYHEYIISDSSTLLVTEQAESCAGGEGSSVVFSSTRAGFLCDNPTSSRLGVVTCDQCQQCLDDEERLSQYFPINRADRAVLIAFIGPQTKFSIMLDVECENCNAQPSGRNFVFGGWSELCDPTNSTLAPASQPTSSFNLEVKQMAVFGPGGTELHFDSAGTMLIVGNELTLSYTFESTVPLEVETTAYLTDDLNESHGPPDGFTFTRTDEFAESYIHTSTESGTDARADDVRAAN</sequence>
<evidence type="ECO:0000256" key="1">
    <source>
        <dbReference type="SAM" id="MobiDB-lite"/>
    </source>
</evidence>
<reference evidence="2" key="1">
    <citation type="submission" date="2023-01" db="EMBL/GenBank/DDBJ databases">
        <title>Metagenome sequencing of chrysophaentin producing Chrysophaeum taylorii.</title>
        <authorList>
            <person name="Davison J."/>
            <person name="Bewley C."/>
        </authorList>
    </citation>
    <scope>NUCLEOTIDE SEQUENCE</scope>
    <source>
        <strain evidence="2">NIES-1699</strain>
    </source>
</reference>
<dbReference type="AlphaFoldDB" id="A0AAD7XQ78"/>
<feature type="compositionally biased region" description="Basic and acidic residues" evidence="1">
    <location>
        <begin position="395"/>
        <end position="406"/>
    </location>
</feature>
<protein>
    <submittedName>
        <fullName evidence="2">Uncharacterized protein</fullName>
    </submittedName>
</protein>
<gene>
    <name evidence="2" type="ORF">CTAYLR_009760</name>
</gene>
<comment type="caution">
    <text evidence="2">The sequence shown here is derived from an EMBL/GenBank/DDBJ whole genome shotgun (WGS) entry which is preliminary data.</text>
</comment>
<evidence type="ECO:0000313" key="2">
    <source>
        <dbReference type="EMBL" id="KAJ8610468.1"/>
    </source>
</evidence>